<evidence type="ECO:0000256" key="5">
    <source>
        <dbReference type="ARBA" id="ARBA00022737"/>
    </source>
</evidence>
<feature type="binding site" evidence="14">
    <location>
        <position position="190"/>
    </location>
    <ligand>
        <name>Ca(2+)</name>
        <dbReference type="ChEBI" id="CHEBI:29108"/>
        <label>3</label>
    </ligand>
</feature>
<evidence type="ECO:0000256" key="8">
    <source>
        <dbReference type="ARBA" id="ARBA00022837"/>
    </source>
</evidence>
<keyword evidence="11 15" id="KW-1015">Disulfide bond</keyword>
<feature type="binding site" evidence="14">
    <location>
        <position position="347"/>
    </location>
    <ligand>
        <name>Ca(2+)</name>
        <dbReference type="ChEBI" id="CHEBI:29108"/>
        <label>5</label>
    </ligand>
</feature>
<feature type="binding site" evidence="14">
    <location>
        <position position="172"/>
    </location>
    <ligand>
        <name>Ca(2+)</name>
        <dbReference type="ChEBI" id="CHEBI:29108"/>
        <label>2</label>
    </ligand>
</feature>
<protein>
    <recommendedName>
        <fullName evidence="18">Peptidase metallopeptidase domain-containing protein</fullName>
    </recommendedName>
</protein>
<evidence type="ECO:0000256" key="16">
    <source>
        <dbReference type="PROSITE-ProRule" id="PRU01011"/>
    </source>
</evidence>
<evidence type="ECO:0000313" key="19">
    <source>
        <dbReference type="Ensembl" id="ENSDCDP00010024540.1"/>
    </source>
</evidence>
<feature type="binding site" evidence="14">
    <location>
        <position position="189"/>
    </location>
    <ligand>
        <name>Ca(2+)</name>
        <dbReference type="ChEBI" id="CHEBI:29108"/>
        <label>3</label>
    </ligand>
</feature>
<evidence type="ECO:0000259" key="18">
    <source>
        <dbReference type="SMART" id="SM00235"/>
    </source>
</evidence>
<comment type="cofactor">
    <cofactor evidence="14">
        <name>Zn(2+)</name>
        <dbReference type="ChEBI" id="CHEBI:29105"/>
    </cofactor>
    <text evidence="14">Binds 2 Zn(2+) ions per subunit.</text>
</comment>
<dbReference type="InterPro" id="IPR002477">
    <property type="entry name" value="Peptidoglycan-bd-like"/>
</dbReference>
<keyword evidence="17" id="KW-0472">Membrane</keyword>
<comment type="cofactor">
    <cofactor evidence="14">
        <name>Ca(2+)</name>
        <dbReference type="ChEBI" id="CHEBI:29108"/>
    </cofactor>
    <text evidence="14">Can bind about 5 Ca(2+) ions per subunit.</text>
</comment>
<sequence length="482" mass="55043">MWCCCCVLSYGIFVVVYVVVLWYCCCVLSVCYFCCGFMLCCSTVVVFQMYLKQFGYLQSTEHQSSTDVAEMLRAALKIFQKVTGLSITGHLDNTTLRMMDRRRCGMEDRFITRFYRYRHIGRWRKKSLTYRLYSYTPTLGVAKTRAAIRAAFRYWSDVSPLRFQEVTRGSADIKISFHKYDKSCSVPFDGPGHVLAHADAPESGMVHFDLSEYWTEGTSQGSNLRIVAAHEIGHALGLGHSQHHSALMGPIYTGYRADFQLHVDDVLGIQALYGKPTSGHGVPLQPPPDPRPPDPCQAALDAIMLGPLQKTYMFSGQYVWTVMDSGFTKPVRISTWWKDLPGNINAAVHSPKTNKSYFLKGDKVWRFSGFRLDPGFPKQLSSIPANIDSAFYFTANKNLLFVKGSHYWQWDETRPVDLRLNPRPLTHLVSGLPPHPDAAFTYTNGRLYVFKGDRYWRVNPRRRRVEKGYPLQTSENWMQCAD</sequence>
<dbReference type="GO" id="GO:0030198">
    <property type="term" value="P:extracellular matrix organization"/>
    <property type="evidence" value="ECO:0007669"/>
    <property type="project" value="TreeGrafter"/>
</dbReference>
<feature type="binding site" evidence="14">
    <location>
        <position position="207"/>
    </location>
    <ligand>
        <name>Zn(2+)</name>
        <dbReference type="ChEBI" id="CHEBI:29105"/>
        <label>1</label>
    </ligand>
</feature>
<dbReference type="InterPro" id="IPR036375">
    <property type="entry name" value="Hemopexin-like_dom_sf"/>
</dbReference>
<feature type="binding site" description="in inhibited form" evidence="14">
    <location>
        <position position="104"/>
    </location>
    <ligand>
        <name>Zn(2+)</name>
        <dbReference type="ChEBI" id="CHEBI:29105"/>
        <label>2</label>
        <note>catalytic</note>
    </ligand>
</feature>
<feature type="binding site" evidence="14">
    <location>
        <position position="197"/>
    </location>
    <ligand>
        <name>Zn(2+)</name>
        <dbReference type="ChEBI" id="CHEBI:29105"/>
        <label>1</label>
    </ligand>
</feature>
<gene>
    <name evidence="19" type="primary">MMP19</name>
</gene>
<reference evidence="19" key="2">
    <citation type="submission" date="2025-09" db="UniProtKB">
        <authorList>
            <consortium name="Ensembl"/>
        </authorList>
    </citation>
    <scope>IDENTIFICATION</scope>
</reference>
<evidence type="ECO:0000256" key="11">
    <source>
        <dbReference type="ARBA" id="ARBA00023157"/>
    </source>
</evidence>
<dbReference type="Proteomes" id="UP000694580">
    <property type="component" value="Unplaced"/>
</dbReference>
<evidence type="ECO:0000256" key="7">
    <source>
        <dbReference type="ARBA" id="ARBA00022833"/>
    </source>
</evidence>
<feature type="repeat" description="Hemopexin" evidence="16">
    <location>
        <begin position="433"/>
        <end position="480"/>
    </location>
</feature>
<dbReference type="PRINTS" id="PR00138">
    <property type="entry name" value="MATRIXIN"/>
</dbReference>
<evidence type="ECO:0000256" key="6">
    <source>
        <dbReference type="ARBA" id="ARBA00022801"/>
    </source>
</evidence>
<evidence type="ECO:0000256" key="4">
    <source>
        <dbReference type="ARBA" id="ARBA00022729"/>
    </source>
</evidence>
<dbReference type="SUPFAM" id="SSF47090">
    <property type="entry name" value="PGBD-like"/>
    <property type="match status" value="1"/>
</dbReference>
<dbReference type="InterPro" id="IPR021190">
    <property type="entry name" value="Pept_M10A"/>
</dbReference>
<evidence type="ECO:0000256" key="15">
    <source>
        <dbReference type="PIRSR" id="PIRSR621190-3"/>
    </source>
</evidence>
<dbReference type="InterPro" id="IPR036365">
    <property type="entry name" value="PGBD-like_sf"/>
</dbReference>
<keyword evidence="10" id="KW-0865">Zymogen</keyword>
<dbReference type="SUPFAM" id="SSF55486">
    <property type="entry name" value="Metalloproteases ('zincins'), catalytic domain"/>
    <property type="match status" value="1"/>
</dbReference>
<dbReference type="GO" id="GO:0031012">
    <property type="term" value="C:extracellular matrix"/>
    <property type="evidence" value="ECO:0007669"/>
    <property type="project" value="InterPro"/>
</dbReference>
<dbReference type="CDD" id="cd00094">
    <property type="entry name" value="HX"/>
    <property type="match status" value="1"/>
</dbReference>
<comment type="similarity">
    <text evidence="1">Belongs to the peptidase M10A family.</text>
</comment>
<keyword evidence="17" id="KW-0812">Transmembrane</keyword>
<feature type="binding site" evidence="14">
    <location>
        <position position="303"/>
    </location>
    <ligand>
        <name>Ca(2+)</name>
        <dbReference type="ChEBI" id="CHEBI:29108"/>
        <label>5</label>
    </ligand>
</feature>
<dbReference type="GeneTree" id="ENSGT00940000158593"/>
<feature type="binding site" evidence="14">
    <location>
        <position position="437"/>
    </location>
    <ligand>
        <name>Ca(2+)</name>
        <dbReference type="ChEBI" id="CHEBI:29108"/>
        <label>4</label>
    </ligand>
</feature>
<dbReference type="FunFam" id="3.40.390.10:FF:000091">
    <property type="entry name" value="Matrix metalloproteinase-16-like Protein"/>
    <property type="match status" value="1"/>
</dbReference>
<dbReference type="InterPro" id="IPR018486">
    <property type="entry name" value="Hemopexin_CS"/>
</dbReference>
<dbReference type="GO" id="GO:0005615">
    <property type="term" value="C:extracellular space"/>
    <property type="evidence" value="ECO:0007669"/>
    <property type="project" value="TreeGrafter"/>
</dbReference>
<feature type="active site" evidence="12">
    <location>
        <position position="231"/>
    </location>
</feature>
<evidence type="ECO:0000256" key="2">
    <source>
        <dbReference type="ARBA" id="ARBA00022670"/>
    </source>
</evidence>
<dbReference type="PROSITE" id="PS00024">
    <property type="entry name" value="HEMOPEXIN"/>
    <property type="match status" value="1"/>
</dbReference>
<dbReference type="InterPro" id="IPR000585">
    <property type="entry name" value="Hemopexin-like_dom"/>
</dbReference>
<organism evidence="19 20">
    <name type="scientific">Denticeps clupeoides</name>
    <name type="common">denticle herring</name>
    <dbReference type="NCBI Taxonomy" id="299321"/>
    <lineage>
        <taxon>Eukaryota</taxon>
        <taxon>Metazoa</taxon>
        <taxon>Chordata</taxon>
        <taxon>Craniata</taxon>
        <taxon>Vertebrata</taxon>
        <taxon>Euteleostomi</taxon>
        <taxon>Actinopterygii</taxon>
        <taxon>Neopterygii</taxon>
        <taxon>Teleostei</taxon>
        <taxon>Clupei</taxon>
        <taxon>Clupeiformes</taxon>
        <taxon>Denticipitoidei</taxon>
        <taxon>Denticipitidae</taxon>
        <taxon>Denticeps</taxon>
    </lineage>
</organism>
<feature type="binding site" evidence="13">
    <location>
        <position position="234"/>
    </location>
    <ligand>
        <name>Zn(2+)</name>
        <dbReference type="ChEBI" id="CHEBI:29105"/>
        <label>2</label>
        <note>catalytic</note>
    </ligand>
</feature>
<evidence type="ECO:0000256" key="14">
    <source>
        <dbReference type="PIRSR" id="PIRSR621190-2"/>
    </source>
</evidence>
<evidence type="ECO:0000256" key="17">
    <source>
        <dbReference type="SAM" id="Phobius"/>
    </source>
</evidence>
<keyword evidence="17" id="KW-1133">Transmembrane helix</keyword>
<feature type="binding site" evidence="14">
    <location>
        <position position="390"/>
    </location>
    <ligand>
        <name>Ca(2+)</name>
        <dbReference type="ChEBI" id="CHEBI:29108"/>
        <label>5</label>
    </ligand>
</feature>
<dbReference type="CDD" id="cd04278">
    <property type="entry name" value="ZnMc_MMP"/>
    <property type="match status" value="1"/>
</dbReference>
<evidence type="ECO:0000313" key="20">
    <source>
        <dbReference type="Proteomes" id="UP000694580"/>
    </source>
</evidence>
<keyword evidence="7 13" id="KW-0862">Zinc</keyword>
<feature type="repeat" description="Hemopexin" evidence="16">
    <location>
        <begin position="293"/>
        <end position="340"/>
    </location>
</feature>
<dbReference type="SMART" id="SM00235">
    <property type="entry name" value="ZnMc"/>
    <property type="match status" value="1"/>
</dbReference>
<dbReference type="FunFam" id="2.110.10.10:FF:000008">
    <property type="entry name" value="Matrix metallopeptidase 19"/>
    <property type="match status" value="1"/>
</dbReference>
<dbReference type="GO" id="GO:0008270">
    <property type="term" value="F:zinc ion binding"/>
    <property type="evidence" value="ECO:0007669"/>
    <property type="project" value="InterPro"/>
</dbReference>
<keyword evidence="8 14" id="KW-0106">Calcium</keyword>
<dbReference type="Gene3D" id="2.110.10.10">
    <property type="entry name" value="Hemopexin-like domain"/>
    <property type="match status" value="2"/>
</dbReference>
<dbReference type="SMART" id="SM00120">
    <property type="entry name" value="HX"/>
    <property type="match status" value="4"/>
</dbReference>
<dbReference type="Gene3D" id="3.40.390.10">
    <property type="entry name" value="Collagenase (Catalytic Domain)"/>
    <property type="match status" value="1"/>
</dbReference>
<feature type="binding site" evidence="14">
    <location>
        <position position="248"/>
    </location>
    <ligand>
        <name>Zn(2+)</name>
        <dbReference type="ChEBI" id="CHEBI:29105"/>
        <label>2</label>
        <note>catalytic</note>
    </ligand>
</feature>
<dbReference type="InterPro" id="IPR033739">
    <property type="entry name" value="M10A_MMP"/>
</dbReference>
<feature type="disulfide bond" evidence="15">
    <location>
        <begin position="296"/>
        <end position="480"/>
    </location>
</feature>
<evidence type="ECO:0000256" key="12">
    <source>
        <dbReference type="PIRSR" id="PIRSR001191-1"/>
    </source>
</evidence>
<reference evidence="19" key="1">
    <citation type="submission" date="2025-08" db="UniProtKB">
        <authorList>
            <consortium name="Ensembl"/>
        </authorList>
    </citation>
    <scope>IDENTIFICATION</scope>
</reference>
<dbReference type="InterPro" id="IPR001818">
    <property type="entry name" value="Pept_M10_metallopeptidase"/>
</dbReference>
<feature type="binding site" evidence="14">
    <location>
        <position position="301"/>
    </location>
    <ligand>
        <name>Ca(2+)</name>
        <dbReference type="ChEBI" id="CHEBI:29108"/>
        <label>4</label>
    </ligand>
</feature>
<keyword evidence="20" id="KW-1185">Reference proteome</keyword>
<keyword evidence="4" id="KW-0732">Signal</keyword>
<accession>A0AAY4BUC5</accession>
<dbReference type="GO" id="GO:0030574">
    <property type="term" value="P:collagen catabolic process"/>
    <property type="evidence" value="ECO:0007669"/>
    <property type="project" value="TreeGrafter"/>
</dbReference>
<dbReference type="PANTHER" id="PTHR10201">
    <property type="entry name" value="MATRIX METALLOPROTEINASE"/>
    <property type="match status" value="1"/>
</dbReference>
<feature type="binding site" evidence="13">
    <location>
        <position position="240"/>
    </location>
    <ligand>
        <name>Zn(2+)</name>
        <dbReference type="ChEBI" id="CHEBI:29105"/>
        <label>2</label>
        <note>catalytic</note>
    </ligand>
</feature>
<dbReference type="SUPFAM" id="SSF50923">
    <property type="entry name" value="Hemopexin-like domain"/>
    <property type="match status" value="1"/>
</dbReference>
<feature type="domain" description="Peptidase metallopeptidase" evidence="18">
    <location>
        <begin position="119"/>
        <end position="275"/>
    </location>
</feature>
<evidence type="ECO:0000256" key="1">
    <source>
        <dbReference type="ARBA" id="ARBA00010370"/>
    </source>
</evidence>
<feature type="binding site" evidence="13">
    <location>
        <position position="230"/>
    </location>
    <ligand>
        <name>Zn(2+)</name>
        <dbReference type="ChEBI" id="CHEBI:29105"/>
        <label>2</label>
        <note>catalytic</note>
    </ligand>
</feature>
<feature type="binding site" evidence="14">
    <location>
        <position position="209"/>
    </location>
    <ligand>
        <name>Ca(2+)</name>
        <dbReference type="ChEBI" id="CHEBI:29108"/>
        <label>3</label>
    </ligand>
</feature>
<keyword evidence="5" id="KW-0677">Repeat</keyword>
<dbReference type="Pfam" id="PF00413">
    <property type="entry name" value="Peptidase_M10"/>
    <property type="match status" value="1"/>
</dbReference>
<evidence type="ECO:0000256" key="13">
    <source>
        <dbReference type="PIRSR" id="PIRSR001191-2"/>
    </source>
</evidence>
<dbReference type="InterPro" id="IPR018487">
    <property type="entry name" value="Hemopexin-like_repeat"/>
</dbReference>
<dbReference type="PANTHER" id="PTHR10201:SF166">
    <property type="entry name" value="MATRIX METALLOPROTEINASE-19"/>
    <property type="match status" value="1"/>
</dbReference>
<proteinExistence type="inferred from homology"/>
<keyword evidence="3 13" id="KW-0479">Metal-binding</keyword>
<dbReference type="PIRSF" id="PIRSF001191">
    <property type="entry name" value="Peptidase_M10A_matrix"/>
    <property type="match status" value="1"/>
</dbReference>
<dbReference type="Pfam" id="PF00045">
    <property type="entry name" value="Hemopexin"/>
    <property type="match status" value="2"/>
</dbReference>
<evidence type="ECO:0000256" key="9">
    <source>
        <dbReference type="ARBA" id="ARBA00023049"/>
    </source>
</evidence>
<dbReference type="Pfam" id="PF01471">
    <property type="entry name" value="PG_binding_1"/>
    <property type="match status" value="1"/>
</dbReference>
<dbReference type="InterPro" id="IPR024079">
    <property type="entry name" value="MetalloPept_cat_dom_sf"/>
</dbReference>
<dbReference type="AlphaFoldDB" id="A0AAY4BUC5"/>
<dbReference type="GO" id="GO:0004222">
    <property type="term" value="F:metalloendopeptidase activity"/>
    <property type="evidence" value="ECO:0007669"/>
    <property type="project" value="InterPro"/>
</dbReference>
<keyword evidence="9" id="KW-0482">Metalloprotease</keyword>
<dbReference type="GO" id="GO:0006508">
    <property type="term" value="P:proteolysis"/>
    <property type="evidence" value="ECO:0007669"/>
    <property type="project" value="UniProtKB-KW"/>
</dbReference>
<dbReference type="PROSITE" id="PS51642">
    <property type="entry name" value="HEMOPEXIN_2"/>
    <property type="match status" value="3"/>
</dbReference>
<feature type="repeat" description="Hemopexin" evidence="16">
    <location>
        <begin position="341"/>
        <end position="387"/>
    </location>
</feature>
<feature type="transmembrane region" description="Helical" evidence="17">
    <location>
        <begin position="20"/>
        <end position="47"/>
    </location>
</feature>
<dbReference type="InterPro" id="IPR006026">
    <property type="entry name" value="Peptidase_Metallo"/>
</dbReference>
<keyword evidence="6" id="KW-0378">Hydrolase</keyword>
<evidence type="ECO:0000256" key="3">
    <source>
        <dbReference type="ARBA" id="ARBA00022723"/>
    </source>
</evidence>
<keyword evidence="2" id="KW-0645">Protease</keyword>
<feature type="binding site" evidence="14">
    <location>
        <position position="212"/>
    </location>
    <ligand>
        <name>Ca(2+)</name>
        <dbReference type="ChEBI" id="CHEBI:29108"/>
        <label>3</label>
    </ligand>
</feature>
<dbReference type="Ensembl" id="ENSDCDT00010030322.1">
    <property type="protein sequence ID" value="ENSDCDP00010024540.1"/>
    <property type="gene ID" value="ENSDCDG00010015527.1"/>
</dbReference>
<feature type="binding site" evidence="14">
    <location>
        <position position="212"/>
    </location>
    <ligand>
        <name>Ca(2+)</name>
        <dbReference type="ChEBI" id="CHEBI:29108"/>
        <label>1</label>
    </ligand>
</feature>
<evidence type="ECO:0000256" key="10">
    <source>
        <dbReference type="ARBA" id="ARBA00023145"/>
    </source>
</evidence>
<name>A0AAY4BUC5_9TELE</name>